<organism evidence="2 3">
    <name type="scientific">Pseudotabrizicola alkalilacus</name>
    <dbReference type="NCBI Taxonomy" id="2305252"/>
    <lineage>
        <taxon>Bacteria</taxon>
        <taxon>Pseudomonadati</taxon>
        <taxon>Pseudomonadota</taxon>
        <taxon>Alphaproteobacteria</taxon>
        <taxon>Rhodobacterales</taxon>
        <taxon>Paracoccaceae</taxon>
        <taxon>Pseudotabrizicola</taxon>
    </lineage>
</organism>
<name>A0A411Z668_9RHOB</name>
<reference evidence="2 3" key="1">
    <citation type="submission" date="2018-08" db="EMBL/GenBank/DDBJ databases">
        <title>Flavobacterium tibetense sp. nov., isolated from a wetland YonghuCo on Tibetan Plateau.</title>
        <authorList>
            <person name="Phurbu D."/>
            <person name="Lu H."/>
            <person name="Xing P."/>
        </authorList>
    </citation>
    <scope>NUCLEOTIDE SEQUENCE [LARGE SCALE GENOMIC DNA]</scope>
    <source>
        <strain evidence="2 3">DJC</strain>
    </source>
</reference>
<feature type="domain" description="Protein YjdM C-terminal" evidence="1">
    <location>
        <begin position="105"/>
        <end position="171"/>
    </location>
</feature>
<dbReference type="Proteomes" id="UP000284547">
    <property type="component" value="Unassembled WGS sequence"/>
</dbReference>
<proteinExistence type="predicted"/>
<protein>
    <submittedName>
        <fullName evidence="2">PhnA protein</fullName>
    </submittedName>
</protein>
<dbReference type="OrthoDB" id="9810131at2"/>
<dbReference type="EMBL" id="QWEY01000001">
    <property type="protein sequence ID" value="RGP38566.1"/>
    <property type="molecule type" value="Genomic_DNA"/>
</dbReference>
<dbReference type="Pfam" id="PF03831">
    <property type="entry name" value="YjdM"/>
    <property type="match status" value="1"/>
</dbReference>
<dbReference type="PANTHER" id="PTHR30305:SF3">
    <property type="entry name" value="PROTEIN YJDM"/>
    <property type="match status" value="1"/>
</dbReference>
<dbReference type="AlphaFoldDB" id="A0A411Z668"/>
<dbReference type="InterPro" id="IPR013988">
    <property type="entry name" value="YjdM_C"/>
</dbReference>
<evidence type="ECO:0000313" key="3">
    <source>
        <dbReference type="Proteomes" id="UP000284547"/>
    </source>
</evidence>
<keyword evidence="3" id="KW-1185">Reference proteome</keyword>
<evidence type="ECO:0000313" key="2">
    <source>
        <dbReference type="EMBL" id="RGP38566.1"/>
    </source>
</evidence>
<sequence length="173" mass="18042">MTTCVLCAAPDASPVQLSPGDDVAVLCATCAVALTGDITPGPRWRCLGDAVWAPEPATQIAAFRLLKALPGETWAVDLLETVYLDPEVQARADAGQGEALAEVTHRDSNGALLAAGDTVVLIKDLPVKGSSMVAKRGTAVRGIRLVHDNADQIEGKVNGQTIVILCQFVKKSA</sequence>
<dbReference type="PANTHER" id="PTHR30305">
    <property type="entry name" value="PROTEIN YJDM-RELATED"/>
    <property type="match status" value="1"/>
</dbReference>
<evidence type="ECO:0000259" key="1">
    <source>
        <dbReference type="Pfam" id="PF03831"/>
    </source>
</evidence>
<accession>A0A411Z668</accession>
<dbReference type="SUPFAM" id="SSF82057">
    <property type="entry name" value="Prokaryotic SH3-related domain"/>
    <property type="match status" value="1"/>
</dbReference>
<dbReference type="Gene3D" id="2.30.30.40">
    <property type="entry name" value="SH3 Domains"/>
    <property type="match status" value="1"/>
</dbReference>
<dbReference type="RefSeq" id="WP_118149323.1">
    <property type="nucleotide sequence ID" value="NZ_QWEY01000001.1"/>
</dbReference>
<gene>
    <name evidence="2" type="ORF">D1012_00040</name>
</gene>
<comment type="caution">
    <text evidence="2">The sequence shown here is derived from an EMBL/GenBank/DDBJ whole genome shotgun (WGS) entry which is preliminary data.</text>
</comment>